<proteinExistence type="predicted"/>
<dbReference type="AlphaFoldDB" id="A0A9Q0FMF8"/>
<reference evidence="2" key="1">
    <citation type="submission" date="2022-02" db="EMBL/GenBank/DDBJ databases">
        <authorList>
            <person name="Henning P.M."/>
            <person name="McCubbin A.G."/>
            <person name="Shore J.S."/>
        </authorList>
    </citation>
    <scope>NUCLEOTIDE SEQUENCE</scope>
    <source>
        <strain evidence="2">F60SS</strain>
        <tissue evidence="2">Leaves</tissue>
    </source>
</reference>
<dbReference type="InterPro" id="IPR017451">
    <property type="entry name" value="F-box-assoc_interact_dom"/>
</dbReference>
<sequence length="605" mass="69250">MWPGKLFFLGTEGEEAKELCNIPLLGVSVRRRSISSCNGLLCIAPHDDSESPIVVYNPITKEHLVLPEAEDGDGFDNEVGIGFDPSTNKYKVARIYHLTMNGNERHGFCEIITLGEENSWRKIDVPFEEIEEAMSRLQRPLAGRAFALTEGASLLWHYKLQSRMETSTVGENDTETEASNGIVQNLPQEIVEEILSRLPIESIMTCRRVCKSWCKAIKDPTFVNLQLKRSRDQPPSYVLQDTGRRFIRRWSQSGGKLFFLGTTEGEKAKELCNIPLLGGSVTRRSISSCNGLLCIAPTDEDDDSETPPIVVCNPITKEHTVLPKTEDIGQYGFENQVGIGFDPSTNKYKVARIYYLAMNDNESHCFCEIITLREENSWRKIDLPFEVLPLESGGAVFWEGALHWICSSEKEERISGHIFMKVCILRLDMSKEEFHLIQTASLSLGYDKYQLLELAGSLILEGLVWGHPTINLLQLKRSSMTGEIRVVRYFVFGRNRLVEDAPYYCTLSDSLKPYWFLNYVEDRKYKVPWKQFSKIIDEDEEEWKVPNCKLLSVVSNEKDWKIWPNKFMFWFPGEERYAYQQVRGIPKSFIPSSFRPTLVSIQPTP</sequence>
<dbReference type="InterPro" id="IPR050796">
    <property type="entry name" value="SCF_F-box_component"/>
</dbReference>
<dbReference type="NCBIfam" id="TIGR01640">
    <property type="entry name" value="F_box_assoc_1"/>
    <property type="match status" value="2"/>
</dbReference>
<dbReference type="Pfam" id="PF08268">
    <property type="entry name" value="FBA_3"/>
    <property type="match status" value="2"/>
</dbReference>
<dbReference type="InterPro" id="IPR013187">
    <property type="entry name" value="F-box-assoc_dom_typ3"/>
</dbReference>
<dbReference type="PANTHER" id="PTHR31672">
    <property type="entry name" value="BNACNNG10540D PROTEIN"/>
    <property type="match status" value="1"/>
</dbReference>
<evidence type="ECO:0000259" key="1">
    <source>
        <dbReference type="PROSITE" id="PS50181"/>
    </source>
</evidence>
<organism evidence="2 3">
    <name type="scientific">Turnera subulata</name>
    <dbReference type="NCBI Taxonomy" id="218843"/>
    <lineage>
        <taxon>Eukaryota</taxon>
        <taxon>Viridiplantae</taxon>
        <taxon>Streptophyta</taxon>
        <taxon>Embryophyta</taxon>
        <taxon>Tracheophyta</taxon>
        <taxon>Spermatophyta</taxon>
        <taxon>Magnoliopsida</taxon>
        <taxon>eudicotyledons</taxon>
        <taxon>Gunneridae</taxon>
        <taxon>Pentapetalae</taxon>
        <taxon>rosids</taxon>
        <taxon>fabids</taxon>
        <taxon>Malpighiales</taxon>
        <taxon>Passifloraceae</taxon>
        <taxon>Turnera</taxon>
    </lineage>
</organism>
<keyword evidence="3" id="KW-1185">Reference proteome</keyword>
<protein>
    <recommendedName>
        <fullName evidence="1">F-box domain-containing protein</fullName>
    </recommendedName>
</protein>
<comment type="caution">
    <text evidence="2">The sequence shown here is derived from an EMBL/GenBank/DDBJ whole genome shotgun (WGS) entry which is preliminary data.</text>
</comment>
<reference evidence="2" key="2">
    <citation type="journal article" date="2023" name="Plants (Basel)">
        <title>Annotation of the Turnera subulata (Passifloraceae) Draft Genome Reveals the S-Locus Evolved after the Divergence of Turneroideae from Passifloroideae in a Stepwise Manner.</title>
        <authorList>
            <person name="Henning P.M."/>
            <person name="Roalson E.H."/>
            <person name="Mir W."/>
            <person name="McCubbin A.G."/>
            <person name="Shore J.S."/>
        </authorList>
    </citation>
    <scope>NUCLEOTIDE SEQUENCE</scope>
    <source>
        <strain evidence="2">F60SS</strain>
    </source>
</reference>
<gene>
    <name evidence="2" type="ORF">Tsubulata_047708</name>
</gene>
<dbReference type="OrthoDB" id="610337at2759"/>
<dbReference type="Pfam" id="PF00646">
    <property type="entry name" value="F-box"/>
    <property type="match status" value="1"/>
</dbReference>
<dbReference type="PANTHER" id="PTHR31672:SF13">
    <property type="entry name" value="F-BOX PROTEIN CPR30-LIKE"/>
    <property type="match status" value="1"/>
</dbReference>
<dbReference type="EMBL" id="JAKUCV010004749">
    <property type="protein sequence ID" value="KAJ4834220.1"/>
    <property type="molecule type" value="Genomic_DNA"/>
</dbReference>
<dbReference type="InterPro" id="IPR036047">
    <property type="entry name" value="F-box-like_dom_sf"/>
</dbReference>
<accession>A0A9Q0FMF8</accession>
<dbReference type="SMART" id="SM00256">
    <property type="entry name" value="FBOX"/>
    <property type="match status" value="1"/>
</dbReference>
<feature type="domain" description="F-box" evidence="1">
    <location>
        <begin position="180"/>
        <end position="225"/>
    </location>
</feature>
<dbReference type="Proteomes" id="UP001141552">
    <property type="component" value="Unassembled WGS sequence"/>
</dbReference>
<name>A0A9Q0FMF8_9ROSI</name>
<dbReference type="PROSITE" id="PS50181">
    <property type="entry name" value="FBOX"/>
    <property type="match status" value="1"/>
</dbReference>
<dbReference type="CDD" id="cd22157">
    <property type="entry name" value="F-box_AtFBW1-like"/>
    <property type="match status" value="1"/>
</dbReference>
<dbReference type="InterPro" id="IPR001810">
    <property type="entry name" value="F-box_dom"/>
</dbReference>
<dbReference type="SUPFAM" id="SSF81383">
    <property type="entry name" value="F-box domain"/>
    <property type="match status" value="1"/>
</dbReference>
<evidence type="ECO:0000313" key="2">
    <source>
        <dbReference type="EMBL" id="KAJ4834220.1"/>
    </source>
</evidence>
<evidence type="ECO:0000313" key="3">
    <source>
        <dbReference type="Proteomes" id="UP001141552"/>
    </source>
</evidence>
<dbReference type="Gene3D" id="1.20.1280.50">
    <property type="match status" value="1"/>
</dbReference>